<dbReference type="RefSeq" id="WP_207417971.1">
    <property type="nucleotide sequence ID" value="NZ_CP061177.1"/>
</dbReference>
<organism evidence="7 8">
    <name type="scientific">Roseomonas haemaphysalidis</name>
    <dbReference type="NCBI Taxonomy" id="2768162"/>
    <lineage>
        <taxon>Bacteria</taxon>
        <taxon>Pseudomonadati</taxon>
        <taxon>Pseudomonadota</taxon>
        <taxon>Alphaproteobacteria</taxon>
        <taxon>Acetobacterales</taxon>
        <taxon>Roseomonadaceae</taxon>
        <taxon>Roseomonas</taxon>
    </lineage>
</organism>
<evidence type="ECO:0000313" key="8">
    <source>
        <dbReference type="Proteomes" id="UP001518989"/>
    </source>
</evidence>
<evidence type="ECO:0000256" key="2">
    <source>
        <dbReference type="ARBA" id="ARBA00022448"/>
    </source>
</evidence>
<keyword evidence="4" id="KW-0029">Amino-acid transport</keyword>
<dbReference type="PANTHER" id="PTHR30483">
    <property type="entry name" value="LEUCINE-SPECIFIC-BINDING PROTEIN"/>
    <property type="match status" value="1"/>
</dbReference>
<evidence type="ECO:0000256" key="5">
    <source>
        <dbReference type="SAM" id="SignalP"/>
    </source>
</evidence>
<dbReference type="PRINTS" id="PR00337">
    <property type="entry name" value="LEUILEVALBP"/>
</dbReference>
<dbReference type="InterPro" id="IPR000709">
    <property type="entry name" value="Leu_Ile_Val-bd"/>
</dbReference>
<gene>
    <name evidence="7" type="ORF">IAI61_13990</name>
</gene>
<keyword evidence="3 5" id="KW-0732">Signal</keyword>
<reference evidence="7 8" key="1">
    <citation type="submission" date="2020-09" db="EMBL/GenBank/DDBJ databases">
        <title>Roseomonas.</title>
        <authorList>
            <person name="Zhu W."/>
        </authorList>
    </citation>
    <scope>NUCLEOTIDE SEQUENCE [LARGE SCALE GENOMIC DNA]</scope>
    <source>
        <strain evidence="7 8">573</strain>
    </source>
</reference>
<dbReference type="InterPro" id="IPR028082">
    <property type="entry name" value="Peripla_BP_I"/>
</dbReference>
<evidence type="ECO:0000256" key="1">
    <source>
        <dbReference type="ARBA" id="ARBA00010062"/>
    </source>
</evidence>
<dbReference type="Proteomes" id="UP001518989">
    <property type="component" value="Unassembled WGS sequence"/>
</dbReference>
<feature type="chain" id="PRO_5045717151" evidence="5">
    <location>
        <begin position="30"/>
        <end position="398"/>
    </location>
</feature>
<proteinExistence type="inferred from homology"/>
<evidence type="ECO:0000259" key="6">
    <source>
        <dbReference type="Pfam" id="PF13458"/>
    </source>
</evidence>
<name>A0ABS3KRQ6_9PROT</name>
<dbReference type="EMBL" id="JACTNG010000007">
    <property type="protein sequence ID" value="MBO1080146.1"/>
    <property type="molecule type" value="Genomic_DNA"/>
</dbReference>
<comment type="caution">
    <text evidence="7">The sequence shown here is derived from an EMBL/GenBank/DDBJ whole genome shotgun (WGS) entry which is preliminary data.</text>
</comment>
<keyword evidence="2" id="KW-0813">Transport</keyword>
<dbReference type="Gene3D" id="3.40.50.2300">
    <property type="match status" value="2"/>
</dbReference>
<dbReference type="InterPro" id="IPR028081">
    <property type="entry name" value="Leu-bd"/>
</dbReference>
<dbReference type="Pfam" id="PF13458">
    <property type="entry name" value="Peripla_BP_6"/>
    <property type="match status" value="1"/>
</dbReference>
<dbReference type="PANTHER" id="PTHR30483:SF6">
    <property type="entry name" value="PERIPLASMIC BINDING PROTEIN OF ABC TRANSPORTER FOR NATURAL AMINO ACIDS"/>
    <property type="match status" value="1"/>
</dbReference>
<evidence type="ECO:0000256" key="4">
    <source>
        <dbReference type="ARBA" id="ARBA00022970"/>
    </source>
</evidence>
<protein>
    <submittedName>
        <fullName evidence="7">ABC transporter substrate-binding protein</fullName>
    </submittedName>
</protein>
<accession>A0ABS3KRQ6</accession>
<feature type="domain" description="Leucine-binding protein" evidence="6">
    <location>
        <begin position="33"/>
        <end position="387"/>
    </location>
</feature>
<dbReference type="SUPFAM" id="SSF53822">
    <property type="entry name" value="Periplasmic binding protein-like I"/>
    <property type="match status" value="1"/>
</dbReference>
<keyword evidence="8" id="KW-1185">Reference proteome</keyword>
<dbReference type="InterPro" id="IPR006311">
    <property type="entry name" value="TAT_signal"/>
</dbReference>
<comment type="similarity">
    <text evidence="1">Belongs to the leucine-binding protein family.</text>
</comment>
<dbReference type="PROSITE" id="PS51318">
    <property type="entry name" value="TAT"/>
    <property type="match status" value="1"/>
</dbReference>
<dbReference type="InterPro" id="IPR051010">
    <property type="entry name" value="BCAA_transport"/>
</dbReference>
<evidence type="ECO:0000256" key="3">
    <source>
        <dbReference type="ARBA" id="ARBA00022729"/>
    </source>
</evidence>
<sequence>MAIKRRDLMAATAAALAMPALGTPAAAQANELVIGHSAVTTGPLQSLLVTNRIPVEMALADINGAGGVNGKKLRIASFDTAGDPRQAQVAARRFAEDEGALCILGPASSGECRVAFPAGERLGIVQCSNSATAPGITDNMKFAFRNTSDEMTQFRRLLKVMKNKGMPVSNAAIAYATDEFISKTLGENVIPAALREAGVPLVKTVGYPIQAFDISSQIAELVRNPTDVVALGGTIEPAVKVLKEMRRQGHKGRMIGSGVMSDPTLPEKVGADGEGTLYPSFFYSDLNDLTRRFTARFAEGTKAAGMTRNSPHHTDAAAFDIVHIYAEAMRRAKVTGEPGKRAAERIAIRDQMLSMESWNFEGVLGRTWFFPDGAARLPAHVIEVRGGKLALVESLYEG</sequence>
<feature type="signal peptide" evidence="5">
    <location>
        <begin position="1"/>
        <end position="29"/>
    </location>
</feature>
<evidence type="ECO:0000313" key="7">
    <source>
        <dbReference type="EMBL" id="MBO1080146.1"/>
    </source>
</evidence>